<dbReference type="InterPro" id="IPR002816">
    <property type="entry name" value="TraB/PrgY/GumN_fam"/>
</dbReference>
<dbReference type="GO" id="GO:0008270">
    <property type="term" value="F:zinc ion binding"/>
    <property type="evidence" value="ECO:0007669"/>
    <property type="project" value="UniProtKB-KW"/>
</dbReference>
<dbReference type="Gene3D" id="4.10.1000.10">
    <property type="entry name" value="Zinc finger, CCCH-type"/>
    <property type="match status" value="1"/>
</dbReference>
<dbReference type="EMBL" id="SDMP01000013">
    <property type="protein sequence ID" value="RYR21771.1"/>
    <property type="molecule type" value="Genomic_DNA"/>
</dbReference>
<dbReference type="PROSITE" id="PS50103">
    <property type="entry name" value="ZF_C3H1"/>
    <property type="match status" value="1"/>
</dbReference>
<dbReference type="PANTHER" id="PTHR38160:SF1">
    <property type="entry name" value="ZINC FINGER CCCH DOMAIN-CONTAINING PROTEIN 40"/>
    <property type="match status" value="1"/>
</dbReference>
<dbReference type="InterPro" id="IPR046345">
    <property type="entry name" value="TraB_PrgY-like"/>
</dbReference>
<gene>
    <name evidence="6" type="ORF">Ahy_B03g067091</name>
</gene>
<dbReference type="CDD" id="cd14726">
    <property type="entry name" value="TraB_PrgY-like"/>
    <property type="match status" value="1"/>
</dbReference>
<accession>A0A445A5N9</accession>
<proteinExistence type="predicted"/>
<feature type="compositionally biased region" description="Basic and acidic residues" evidence="3">
    <location>
        <begin position="328"/>
        <end position="339"/>
    </location>
</feature>
<keyword evidence="1" id="KW-0479">Metal-binding</keyword>
<feature type="region of interest" description="Disordered" evidence="3">
    <location>
        <begin position="283"/>
        <end position="357"/>
    </location>
</feature>
<dbReference type="Proteomes" id="UP000289738">
    <property type="component" value="Chromosome B03"/>
</dbReference>
<feature type="region of interest" description="Disordered" evidence="3">
    <location>
        <begin position="58"/>
        <end position="100"/>
    </location>
</feature>
<dbReference type="AlphaFoldDB" id="A0A445A5N9"/>
<evidence type="ECO:0000256" key="1">
    <source>
        <dbReference type="PROSITE-ProRule" id="PRU00723"/>
    </source>
</evidence>
<keyword evidence="2" id="KW-0175">Coiled coil</keyword>
<protein>
    <recommendedName>
        <fullName evidence="5">C3H1-type domain-containing protein</fullName>
    </recommendedName>
</protein>
<feature type="domain" description="C3H1-type" evidence="5">
    <location>
        <begin position="6"/>
        <end position="32"/>
    </location>
</feature>
<keyword evidence="4" id="KW-0812">Transmembrane</keyword>
<dbReference type="InterPro" id="IPR000571">
    <property type="entry name" value="Znf_CCCH"/>
</dbReference>
<dbReference type="InterPro" id="IPR045868">
    <property type="entry name" value="Znf_C3H13/40"/>
</dbReference>
<evidence type="ECO:0000256" key="4">
    <source>
        <dbReference type="SAM" id="Phobius"/>
    </source>
</evidence>
<keyword evidence="4" id="KW-1133">Transmembrane helix</keyword>
<organism evidence="6 7">
    <name type="scientific">Arachis hypogaea</name>
    <name type="common">Peanut</name>
    <dbReference type="NCBI Taxonomy" id="3818"/>
    <lineage>
        <taxon>Eukaryota</taxon>
        <taxon>Viridiplantae</taxon>
        <taxon>Streptophyta</taxon>
        <taxon>Embryophyta</taxon>
        <taxon>Tracheophyta</taxon>
        <taxon>Spermatophyta</taxon>
        <taxon>Magnoliopsida</taxon>
        <taxon>eudicotyledons</taxon>
        <taxon>Gunneridae</taxon>
        <taxon>Pentapetalae</taxon>
        <taxon>rosids</taxon>
        <taxon>fabids</taxon>
        <taxon>Fabales</taxon>
        <taxon>Fabaceae</taxon>
        <taxon>Papilionoideae</taxon>
        <taxon>50 kb inversion clade</taxon>
        <taxon>dalbergioids sensu lato</taxon>
        <taxon>Dalbergieae</taxon>
        <taxon>Pterocarpus clade</taxon>
        <taxon>Arachis</taxon>
    </lineage>
</organism>
<feature type="region of interest" description="Disordered" evidence="3">
    <location>
        <begin position="244"/>
        <end position="269"/>
    </location>
</feature>
<feature type="region of interest" description="Disordered" evidence="3">
    <location>
        <begin position="592"/>
        <end position="615"/>
    </location>
</feature>
<keyword evidence="1" id="KW-0862">Zinc</keyword>
<dbReference type="PANTHER" id="PTHR38160">
    <property type="entry name" value="ZINC FINGER CCCH DOMAIN-CONTAINING PROTEIN 40"/>
    <property type="match status" value="1"/>
</dbReference>
<evidence type="ECO:0000313" key="6">
    <source>
        <dbReference type="EMBL" id="RYR21771.1"/>
    </source>
</evidence>
<evidence type="ECO:0000256" key="2">
    <source>
        <dbReference type="SAM" id="Coils"/>
    </source>
</evidence>
<evidence type="ECO:0000256" key="3">
    <source>
        <dbReference type="SAM" id="MobiDB-lite"/>
    </source>
</evidence>
<keyword evidence="4" id="KW-0472">Membrane</keyword>
<feature type="coiled-coil region" evidence="2">
    <location>
        <begin position="131"/>
        <end position="224"/>
    </location>
</feature>
<feature type="compositionally biased region" description="Basic and acidic residues" evidence="3">
    <location>
        <begin position="67"/>
        <end position="90"/>
    </location>
</feature>
<sequence length="862" mass="96964">MVERKQFKTRLCVPYQRGRCTRHNCNFAHGNAELRRFSATYNGRKDLANDLRDTLDRRYLSPRRHSPTRDGRGHQAIHEHSPSRSMEKKSDRRHWRKQGITGQSDISASLKVSDRIQEPVKEGKFVSSCSRNTLEEQLKKVQLDIRTFEDRKFQLSVYLDESAQEVDSLNSRIQELEAQLVKENEECKRINSGIRKFIRVYNHNSQLQEELKRSQVRLQRLGDQLVSDIARIGAEEEDLSIDIVSNGENNSHPPIPKHNAEQNDASPHGKKLHVHAEQDVLEELKQDRSKVGNSVETRRNRKRSRWNLPAQLNDKDNVGLETPNDGTEDARPLDIESKQKRGKLNSSDNLSSEKLKEFRNEVPSTSMAAHVFDEEVEIVFDDRIDLNEIAHTENDNEVALEVKGVPLMLPPALIPHTNYSQYEGDDENVDVDGLDEGGNVDIRPNILNRAFWNTLGCKTVEETNDNTCIIVFMTRIFGGSASIIGMLMTHPLTRSQLARVTTLTHFLRPKLKPHNLPITTTVSLSRTFSFAQFSTAATRPIHTFLRPAMDDAQTPPSAAPVGDDFVHIEDLKMESLSDSMVRIDEASGAGASAAVGDLSVPEAPAESSDRRHPELPEELSRNVMVLSCESSAEGGVCDVYLVGTAHVSEESSREVQAIVSLLQPEVVFLELCSSRVAVLTLQNLKIASKLEVFPGSEFRVAYEEAMKYGGRITVRRTWSKMPLWHKTKFLYSLLFQAVFLPSSDDLNKMLKQMNDSDVLTLVIQEMSKQFPTLMETLVHERDQYMSSTLLKVASENRSVVAVVGKGHLQGIKKHWKQPVMMRDLMTVPSPKPAMSAIKILTSVGVAVAGVAIISGIYLSSKK</sequence>
<keyword evidence="1" id="KW-0863">Zinc-finger</keyword>
<dbReference type="STRING" id="3818.A0A445A5N9"/>
<dbReference type="Pfam" id="PF01963">
    <property type="entry name" value="TraB_PrgY_gumN"/>
    <property type="match status" value="1"/>
</dbReference>
<feature type="zinc finger region" description="C3H1-type" evidence="1">
    <location>
        <begin position="6"/>
        <end position="32"/>
    </location>
</feature>
<reference evidence="6 7" key="1">
    <citation type="submission" date="2019-01" db="EMBL/GenBank/DDBJ databases">
        <title>Sequencing of cultivated peanut Arachis hypogaea provides insights into genome evolution and oil improvement.</title>
        <authorList>
            <person name="Chen X."/>
        </authorList>
    </citation>
    <scope>NUCLEOTIDE SEQUENCE [LARGE SCALE GENOMIC DNA]</scope>
    <source>
        <strain evidence="7">cv. Fuhuasheng</strain>
        <tissue evidence="6">Leaves</tissue>
    </source>
</reference>
<evidence type="ECO:0000313" key="7">
    <source>
        <dbReference type="Proteomes" id="UP000289738"/>
    </source>
</evidence>
<evidence type="ECO:0000259" key="5">
    <source>
        <dbReference type="PROSITE" id="PS50103"/>
    </source>
</evidence>
<name>A0A445A5N9_ARAHY</name>
<keyword evidence="7" id="KW-1185">Reference proteome</keyword>
<comment type="caution">
    <text evidence="6">The sequence shown here is derived from an EMBL/GenBank/DDBJ whole genome shotgun (WGS) entry which is preliminary data.</text>
</comment>
<feature type="transmembrane region" description="Helical" evidence="4">
    <location>
        <begin position="839"/>
        <end position="858"/>
    </location>
</feature>